<dbReference type="InterPro" id="IPR003173">
    <property type="entry name" value="PC4_C"/>
</dbReference>
<reference evidence="2" key="1">
    <citation type="submission" date="2020-07" db="EMBL/GenBank/DDBJ databases">
        <title>Huge and variable diversity of episymbiotic CPR bacteria and DPANN archaea in groundwater ecosystems.</title>
        <authorList>
            <person name="He C.Y."/>
            <person name="Keren R."/>
            <person name="Whittaker M."/>
            <person name="Farag I.F."/>
            <person name="Doudna J."/>
            <person name="Cate J.H.D."/>
            <person name="Banfield J.F."/>
        </authorList>
    </citation>
    <scope>NUCLEOTIDE SEQUENCE</scope>
    <source>
        <strain evidence="2">NC_groundwater_1482_Ag_S-0.65um_47_24</strain>
    </source>
</reference>
<protein>
    <submittedName>
        <fullName evidence="2">Transcriptional coactivator p15/PC4 family protein</fullName>
    </submittedName>
</protein>
<evidence type="ECO:0000313" key="2">
    <source>
        <dbReference type="EMBL" id="MBI4595119.1"/>
    </source>
</evidence>
<dbReference type="AlphaFoldDB" id="A0A933GLU1"/>
<gene>
    <name evidence="2" type="ORF">HY730_01945</name>
</gene>
<feature type="domain" description="Transcriptional coactivator p15 (PC4) C-terminal" evidence="1">
    <location>
        <begin position="25"/>
        <end position="76"/>
    </location>
</feature>
<comment type="caution">
    <text evidence="2">The sequence shown here is derived from an EMBL/GenBank/DDBJ whole genome shotgun (WGS) entry which is preliminary data.</text>
</comment>
<dbReference type="Proteomes" id="UP000772181">
    <property type="component" value="Unassembled WGS sequence"/>
</dbReference>
<dbReference type="GO" id="GO:0003677">
    <property type="term" value="F:DNA binding"/>
    <property type="evidence" value="ECO:0007669"/>
    <property type="project" value="InterPro"/>
</dbReference>
<dbReference type="InterPro" id="IPR009044">
    <property type="entry name" value="ssDNA-bd_transcriptional_reg"/>
</dbReference>
<name>A0A933GLU1_UNCTE</name>
<organism evidence="2 3">
    <name type="scientific">Tectimicrobiota bacterium</name>
    <dbReference type="NCBI Taxonomy" id="2528274"/>
    <lineage>
        <taxon>Bacteria</taxon>
        <taxon>Pseudomonadati</taxon>
        <taxon>Nitrospinota/Tectimicrobiota group</taxon>
        <taxon>Candidatus Tectimicrobiota</taxon>
    </lineage>
</organism>
<dbReference type="EMBL" id="JACQWF010000090">
    <property type="protein sequence ID" value="MBI4595119.1"/>
    <property type="molecule type" value="Genomic_DNA"/>
</dbReference>
<evidence type="ECO:0000259" key="1">
    <source>
        <dbReference type="Pfam" id="PF02229"/>
    </source>
</evidence>
<accession>A0A933GLU1</accession>
<evidence type="ECO:0000313" key="3">
    <source>
        <dbReference type="Proteomes" id="UP000772181"/>
    </source>
</evidence>
<dbReference type="Pfam" id="PF02229">
    <property type="entry name" value="PC4"/>
    <property type="match status" value="1"/>
</dbReference>
<dbReference type="GO" id="GO:0006355">
    <property type="term" value="P:regulation of DNA-templated transcription"/>
    <property type="evidence" value="ECO:0007669"/>
    <property type="project" value="InterPro"/>
</dbReference>
<dbReference type="SUPFAM" id="SSF54447">
    <property type="entry name" value="ssDNA-binding transcriptional regulator domain"/>
    <property type="match status" value="1"/>
</dbReference>
<sequence length="92" mass="10337">MPCVNSKAIEGEYTVNDPIASFTKNSSEEVRITLEEFKGHKLLDLRVWYEDDNGEKKPTKKGISISTTLFPELKAALEKAEAVLREKGLIEP</sequence>
<dbReference type="Gene3D" id="2.30.31.10">
    <property type="entry name" value="Transcriptional Coactivator Pc4, Chain A"/>
    <property type="match status" value="1"/>
</dbReference>
<proteinExistence type="predicted"/>